<dbReference type="PANTHER" id="PTHR30015">
    <property type="entry name" value="MRR RESTRICTION SYSTEM PROTEIN"/>
    <property type="match status" value="1"/>
</dbReference>
<gene>
    <name evidence="2" type="ORF">NCTC9935_01711</name>
</gene>
<accession>A0A2X0U510</accession>
<dbReference type="InterPro" id="IPR011856">
    <property type="entry name" value="tRNA_endonuc-like_dom_sf"/>
</dbReference>
<dbReference type="AlphaFoldDB" id="A0A2X0U510"/>
<dbReference type="Gene3D" id="3.40.1350.10">
    <property type="match status" value="1"/>
</dbReference>
<reference evidence="2 3" key="1">
    <citation type="submission" date="2018-06" db="EMBL/GenBank/DDBJ databases">
        <authorList>
            <consortium name="Pathogen Informatics"/>
            <person name="Doyle S."/>
        </authorList>
    </citation>
    <scope>NUCLEOTIDE SEQUENCE [LARGE SCALE GENOMIC DNA]</scope>
    <source>
        <strain evidence="2 3">NCTC9935</strain>
    </source>
</reference>
<dbReference type="GO" id="GO:0003677">
    <property type="term" value="F:DNA binding"/>
    <property type="evidence" value="ECO:0007669"/>
    <property type="project" value="InterPro"/>
</dbReference>
<keyword evidence="2" id="KW-0378">Hydrolase</keyword>
<sequence>MSVWMVRAGHGGIYAQLWRESGIVGIRWTFGDRDVRGMNYEQLRDAHSLAHPKESAASVSSAASQVHHFLTDMTDNTRVVTYDPAAREYLIGRVTGDWYESDDDEVSYVRRVQWYGSASRDALSTDSRARLGCGTTIFRIAEDVAGELARAAGVQGWEGTPHVDDPNVDDSATEPAHLEETPAVGLDDDARAASAEDGIERIKDRVLDLEWDQMEALTAGLLRAMGYYSRMTARGPDGGRDVIATPDALGLESPHIVAEVKHRKSAMGTPEIRSFIGGLRPGDRGLYVSTGGFSRDARLEADRSNIPVRLIDLDAFVRLYTNVYERVDEETRALLPLVRIWWPA</sequence>
<dbReference type="PANTHER" id="PTHR30015:SF7">
    <property type="entry name" value="TYPE IV METHYL-DIRECTED RESTRICTION ENZYME ECOKMRR"/>
    <property type="match status" value="1"/>
</dbReference>
<proteinExistence type="predicted"/>
<dbReference type="InterPro" id="IPR011335">
    <property type="entry name" value="Restrct_endonuc-II-like"/>
</dbReference>
<keyword evidence="3" id="KW-1185">Reference proteome</keyword>
<feature type="domain" description="Restriction endonuclease type IV Mrr" evidence="1">
    <location>
        <begin position="208"/>
        <end position="319"/>
    </location>
</feature>
<dbReference type="InterPro" id="IPR052906">
    <property type="entry name" value="Type_IV_Methyl-Rstrct_Enzyme"/>
</dbReference>
<dbReference type="GO" id="GO:0015666">
    <property type="term" value="F:restriction endodeoxyribonuclease activity"/>
    <property type="evidence" value="ECO:0007669"/>
    <property type="project" value="TreeGrafter"/>
</dbReference>
<evidence type="ECO:0000259" key="1">
    <source>
        <dbReference type="Pfam" id="PF04471"/>
    </source>
</evidence>
<dbReference type="InterPro" id="IPR016984">
    <property type="entry name" value="UCP031853"/>
</dbReference>
<dbReference type="EMBL" id="UAPR01000008">
    <property type="protein sequence ID" value="SPT56186.1"/>
    <property type="molecule type" value="Genomic_DNA"/>
</dbReference>
<keyword evidence="2" id="KW-0540">Nuclease</keyword>
<organism evidence="2 3">
    <name type="scientific">Schaalia odontolytica</name>
    <dbReference type="NCBI Taxonomy" id="1660"/>
    <lineage>
        <taxon>Bacteria</taxon>
        <taxon>Bacillati</taxon>
        <taxon>Actinomycetota</taxon>
        <taxon>Actinomycetes</taxon>
        <taxon>Actinomycetales</taxon>
        <taxon>Actinomycetaceae</taxon>
        <taxon>Schaalia</taxon>
    </lineage>
</organism>
<dbReference type="Pfam" id="PF04471">
    <property type="entry name" value="Mrr_cat"/>
    <property type="match status" value="1"/>
</dbReference>
<dbReference type="GO" id="GO:0009307">
    <property type="term" value="P:DNA restriction-modification system"/>
    <property type="evidence" value="ECO:0007669"/>
    <property type="project" value="InterPro"/>
</dbReference>
<dbReference type="SUPFAM" id="SSF52980">
    <property type="entry name" value="Restriction endonuclease-like"/>
    <property type="match status" value="1"/>
</dbReference>
<protein>
    <submittedName>
        <fullName evidence="2">Restriction endonuclease</fullName>
    </submittedName>
</protein>
<dbReference type="PIRSF" id="PIRSF031853">
    <property type="entry name" value="UPC031853"/>
    <property type="match status" value="1"/>
</dbReference>
<dbReference type="GO" id="GO:0043590">
    <property type="term" value="C:bacterial nucleoid"/>
    <property type="evidence" value="ECO:0007669"/>
    <property type="project" value="TreeGrafter"/>
</dbReference>
<name>A0A2X0U510_9ACTO</name>
<evidence type="ECO:0000313" key="2">
    <source>
        <dbReference type="EMBL" id="SPT56186.1"/>
    </source>
</evidence>
<evidence type="ECO:0000313" key="3">
    <source>
        <dbReference type="Proteomes" id="UP000250192"/>
    </source>
</evidence>
<dbReference type="InterPro" id="IPR007560">
    <property type="entry name" value="Restrct_endonuc_IV_Mrr"/>
</dbReference>
<dbReference type="Proteomes" id="UP000250192">
    <property type="component" value="Unassembled WGS sequence"/>
</dbReference>
<keyword evidence="2" id="KW-0255">Endonuclease</keyword>